<sequence>MNTEAKKYDLSFCILSFFDKYVISEVKEGSYVTRELFMEALVLIEEHYGSNQKFVYISNRKTDYNVNPIDYLNCISNDNMIAVALVTETESKLKTAQFEKNFMTKNVQIFATLKEAIDWAEKTVA</sequence>
<organism evidence="1 2">
    <name type="scientific">Leeuwenhoekiella parthenopeia</name>
    <dbReference type="NCBI Taxonomy" id="2890320"/>
    <lineage>
        <taxon>Bacteria</taxon>
        <taxon>Pseudomonadati</taxon>
        <taxon>Bacteroidota</taxon>
        <taxon>Flavobacteriia</taxon>
        <taxon>Flavobacteriales</taxon>
        <taxon>Flavobacteriaceae</taxon>
        <taxon>Leeuwenhoekiella</taxon>
    </lineage>
</organism>
<gene>
    <name evidence="1" type="ORF">LLW17_11500</name>
</gene>
<keyword evidence="2" id="KW-1185">Reference proteome</keyword>
<dbReference type="EMBL" id="JAJGMW010000014">
    <property type="protein sequence ID" value="MCC4213346.1"/>
    <property type="molecule type" value="Genomic_DNA"/>
</dbReference>
<protein>
    <recommendedName>
        <fullName evidence="3">STAS/SEC14 domain-containing protein</fullName>
    </recommendedName>
</protein>
<name>A0ABS8GW56_9FLAO</name>
<evidence type="ECO:0000313" key="1">
    <source>
        <dbReference type="EMBL" id="MCC4213346.1"/>
    </source>
</evidence>
<evidence type="ECO:0000313" key="2">
    <source>
        <dbReference type="Proteomes" id="UP001197770"/>
    </source>
</evidence>
<dbReference type="Proteomes" id="UP001197770">
    <property type="component" value="Unassembled WGS sequence"/>
</dbReference>
<dbReference type="RefSeq" id="WP_228230408.1">
    <property type="nucleotide sequence ID" value="NZ_JAJGMW010000014.1"/>
</dbReference>
<reference evidence="1 2" key="1">
    <citation type="submission" date="2021-11" db="EMBL/GenBank/DDBJ databases">
        <title>Seasonal and diel survey of microbial diversity of the Tyrrhenian coast.</title>
        <authorList>
            <person name="Gattoni G."/>
            <person name="Corral P."/>
        </authorList>
    </citation>
    <scope>NUCLEOTIDE SEQUENCE [LARGE SCALE GENOMIC DNA]</scope>
    <source>
        <strain evidence="1 2">Mr9</strain>
    </source>
</reference>
<comment type="caution">
    <text evidence="1">The sequence shown here is derived from an EMBL/GenBank/DDBJ whole genome shotgun (WGS) entry which is preliminary data.</text>
</comment>
<evidence type="ECO:0008006" key="3">
    <source>
        <dbReference type="Google" id="ProtNLM"/>
    </source>
</evidence>
<accession>A0ABS8GW56</accession>
<proteinExistence type="predicted"/>